<dbReference type="GO" id="GO:0016788">
    <property type="term" value="F:hydrolase activity, acting on ester bonds"/>
    <property type="evidence" value="ECO:0007669"/>
    <property type="project" value="UniProtKB-ARBA"/>
</dbReference>
<evidence type="ECO:0000256" key="2">
    <source>
        <dbReference type="ARBA" id="ARBA00022801"/>
    </source>
</evidence>
<dbReference type="InterPro" id="IPR036279">
    <property type="entry name" value="5-3_exonuclease_C_sf"/>
</dbReference>
<comment type="caution">
    <text evidence="4">The sequence shown here is derived from an EMBL/GenBank/DDBJ whole genome shotgun (WGS) entry which is preliminary data.</text>
</comment>
<dbReference type="EMBL" id="JANQDX010000006">
    <property type="protein sequence ID" value="KAL0922848.1"/>
    <property type="molecule type" value="Genomic_DNA"/>
</dbReference>
<evidence type="ECO:0000313" key="5">
    <source>
        <dbReference type="Proteomes" id="UP001552299"/>
    </source>
</evidence>
<organism evidence="4 5">
    <name type="scientific">Dendrobium thyrsiflorum</name>
    <name type="common">Pinecone-like raceme dendrobium</name>
    <name type="synonym">Orchid</name>
    <dbReference type="NCBI Taxonomy" id="117978"/>
    <lineage>
        <taxon>Eukaryota</taxon>
        <taxon>Viridiplantae</taxon>
        <taxon>Streptophyta</taxon>
        <taxon>Embryophyta</taxon>
        <taxon>Tracheophyta</taxon>
        <taxon>Spermatophyta</taxon>
        <taxon>Magnoliopsida</taxon>
        <taxon>Liliopsida</taxon>
        <taxon>Asparagales</taxon>
        <taxon>Orchidaceae</taxon>
        <taxon>Epidendroideae</taxon>
        <taxon>Malaxideae</taxon>
        <taxon>Dendrobiinae</taxon>
        <taxon>Dendrobium</taxon>
    </lineage>
</organism>
<dbReference type="Pfam" id="PF01367">
    <property type="entry name" value="5_3_exonuc"/>
    <property type="match status" value="1"/>
</dbReference>
<dbReference type="SMART" id="SM00475">
    <property type="entry name" value="53EXOc"/>
    <property type="match status" value="1"/>
</dbReference>
<dbReference type="PANTHER" id="PTHR42646:SF4">
    <property type="entry name" value="5'-3' EXONUCLEASE FAMILY PROTEIN"/>
    <property type="match status" value="1"/>
</dbReference>
<sequence>MTVTVTAKKSGTLLPLDTFPPFGLSHLGRSLSPRQLRAYRNSRHAELLSSKRFHGDKTVSVPQRDFHKRHEGKLRVFFLDVNPLCYQGAQPSLPSFANWLSLFLCEVSLRNPVIAVLDGEDGNGYRRQLLPSYKAHRRKFIGHWQELPRSSIASVSSRELQITDVLHKCNVPVIKVNCFEADDVVASLTEQVLRRGHRVVIGSPDKDFKQLISEKVQMVMPMPELGRWSFYTLRHYIEQYNCDPSSDLSLRCIIGDEIDGVPGIQHVAPRFGRKTALKLLKKHGSLANLLGAAAVRTVGKQYVQDALTKHADYLWRNFEVLSLRRNAEVHLKEEWLLERDSCNDSTVLSSFMKC</sequence>
<keyword evidence="2" id="KW-0378">Hydrolase</keyword>
<evidence type="ECO:0000313" key="4">
    <source>
        <dbReference type="EMBL" id="KAL0922848.1"/>
    </source>
</evidence>
<dbReference type="InterPro" id="IPR038969">
    <property type="entry name" value="FEN"/>
</dbReference>
<dbReference type="Pfam" id="PF02739">
    <property type="entry name" value="5_3_exonuc_N"/>
    <property type="match status" value="1"/>
</dbReference>
<dbReference type="SUPFAM" id="SSF88723">
    <property type="entry name" value="PIN domain-like"/>
    <property type="match status" value="1"/>
</dbReference>
<feature type="domain" description="5'-3' exonuclease" evidence="3">
    <location>
        <begin position="72"/>
        <end position="339"/>
    </location>
</feature>
<dbReference type="FunFam" id="1.10.150.20:FF:000042">
    <property type="entry name" value="5'-3' exonuclease family protein"/>
    <property type="match status" value="1"/>
</dbReference>
<dbReference type="InterPro" id="IPR029060">
    <property type="entry name" value="PIN-like_dom_sf"/>
</dbReference>
<dbReference type="InterPro" id="IPR002421">
    <property type="entry name" value="5-3_exonuclease"/>
</dbReference>
<dbReference type="SUPFAM" id="SSF47807">
    <property type="entry name" value="5' to 3' exonuclease, C-terminal subdomain"/>
    <property type="match status" value="1"/>
</dbReference>
<protein>
    <recommendedName>
        <fullName evidence="3">5'-3' exonuclease domain-containing protein</fullName>
    </recommendedName>
</protein>
<dbReference type="InterPro" id="IPR020045">
    <property type="entry name" value="DNA_polI_H3TH"/>
</dbReference>
<reference evidence="4 5" key="1">
    <citation type="journal article" date="2024" name="Plant Biotechnol. J.">
        <title>Dendrobium thyrsiflorum genome and its molecular insights into genes involved in important horticultural traits.</title>
        <authorList>
            <person name="Chen B."/>
            <person name="Wang J.Y."/>
            <person name="Zheng P.J."/>
            <person name="Li K.L."/>
            <person name="Liang Y.M."/>
            <person name="Chen X.F."/>
            <person name="Zhang C."/>
            <person name="Zhao X."/>
            <person name="He X."/>
            <person name="Zhang G.Q."/>
            <person name="Liu Z.J."/>
            <person name="Xu Q."/>
        </authorList>
    </citation>
    <scope>NUCLEOTIDE SEQUENCE [LARGE SCALE GENOMIC DNA]</scope>
    <source>
        <strain evidence="4">GZMU011</strain>
    </source>
</reference>
<dbReference type="InterPro" id="IPR020046">
    <property type="entry name" value="5-3_exonucl_a-hlix_arch_N"/>
</dbReference>
<dbReference type="Gene3D" id="3.40.50.1010">
    <property type="entry name" value="5'-nuclease"/>
    <property type="match status" value="1"/>
</dbReference>
<evidence type="ECO:0000259" key="3">
    <source>
        <dbReference type="SMART" id="SM00475"/>
    </source>
</evidence>
<keyword evidence="1" id="KW-0540">Nuclease</keyword>
<name>A0ABD0VCS8_DENTH</name>
<dbReference type="AlphaFoldDB" id="A0ABD0VCS8"/>
<dbReference type="Gene3D" id="1.10.150.20">
    <property type="entry name" value="5' to 3' exonuclease, C-terminal subdomain"/>
    <property type="match status" value="1"/>
</dbReference>
<gene>
    <name evidence="4" type="ORF">M5K25_006875</name>
</gene>
<accession>A0ABD0VCS8</accession>
<dbReference type="Proteomes" id="UP001552299">
    <property type="component" value="Unassembled WGS sequence"/>
</dbReference>
<evidence type="ECO:0000256" key="1">
    <source>
        <dbReference type="ARBA" id="ARBA00022722"/>
    </source>
</evidence>
<keyword evidence="5" id="KW-1185">Reference proteome</keyword>
<proteinExistence type="predicted"/>
<dbReference type="GO" id="GO:0004518">
    <property type="term" value="F:nuclease activity"/>
    <property type="evidence" value="ECO:0007669"/>
    <property type="project" value="UniProtKB-KW"/>
</dbReference>
<dbReference type="PANTHER" id="PTHR42646">
    <property type="entry name" value="FLAP ENDONUCLEASE XNI"/>
    <property type="match status" value="1"/>
</dbReference>